<dbReference type="WBParaSite" id="RSKR_0000275850.1">
    <property type="protein sequence ID" value="RSKR_0000275850.1"/>
    <property type="gene ID" value="RSKR_0000275850"/>
</dbReference>
<name>A0AC35TNJ5_9BILA</name>
<sequence>MLVDIEGLKEDLDQKLKQRMAAMEQIGQTAGDIGQLHIICSLMEKQAIDNDLDEKWIKGATKIERLSSQLWDSSIFLQYLTNEINKLIKQIKKGKFKLVETNFSDSRKLCPC</sequence>
<evidence type="ECO:0000313" key="1">
    <source>
        <dbReference type="Proteomes" id="UP000095286"/>
    </source>
</evidence>
<organism evidence="1 2">
    <name type="scientific">Rhabditophanes sp. KR3021</name>
    <dbReference type="NCBI Taxonomy" id="114890"/>
    <lineage>
        <taxon>Eukaryota</taxon>
        <taxon>Metazoa</taxon>
        <taxon>Ecdysozoa</taxon>
        <taxon>Nematoda</taxon>
        <taxon>Chromadorea</taxon>
        <taxon>Rhabditida</taxon>
        <taxon>Tylenchina</taxon>
        <taxon>Panagrolaimomorpha</taxon>
        <taxon>Strongyloidoidea</taxon>
        <taxon>Alloionematidae</taxon>
        <taxon>Rhabditophanes</taxon>
    </lineage>
</organism>
<protein>
    <submittedName>
        <fullName evidence="2">Disease resistance protein</fullName>
    </submittedName>
</protein>
<dbReference type="Proteomes" id="UP000095286">
    <property type="component" value="Unplaced"/>
</dbReference>
<accession>A0AC35TNJ5</accession>
<reference evidence="2" key="1">
    <citation type="submission" date="2016-11" db="UniProtKB">
        <authorList>
            <consortium name="WormBaseParasite"/>
        </authorList>
    </citation>
    <scope>IDENTIFICATION</scope>
    <source>
        <strain evidence="2">KR3021</strain>
    </source>
</reference>
<proteinExistence type="predicted"/>
<evidence type="ECO:0000313" key="2">
    <source>
        <dbReference type="WBParaSite" id="RSKR_0000275850.1"/>
    </source>
</evidence>